<dbReference type="InterPro" id="IPR029064">
    <property type="entry name" value="Ribosomal_eL30-like_sf"/>
</dbReference>
<dbReference type="InterPro" id="IPR018492">
    <property type="entry name" value="Ribosomal_eL8/Nhp2"/>
</dbReference>
<dbReference type="Proteomes" id="UP001071777">
    <property type="component" value="Unassembled WGS sequence"/>
</dbReference>
<dbReference type="Gene3D" id="3.30.1330.30">
    <property type="match status" value="1"/>
</dbReference>
<comment type="similarity">
    <text evidence="1">Belongs to the eukaryotic ribosomal protein eL8 family.</text>
</comment>
<gene>
    <name evidence="4" type="ORF">OJ252_1742</name>
</gene>
<evidence type="ECO:0000313" key="5">
    <source>
        <dbReference type="Proteomes" id="UP001071777"/>
    </source>
</evidence>
<proteinExistence type="inferred from homology"/>
<evidence type="ECO:0000256" key="2">
    <source>
        <dbReference type="ARBA" id="ARBA00023274"/>
    </source>
</evidence>
<dbReference type="PRINTS" id="PR00881">
    <property type="entry name" value="L7ARS6FAMILY"/>
</dbReference>
<sequence length="168" mass="19172">MKEDTPEINQIEDEVEMEGEETIVNKSAIADPIFEGKLLERCLKLVKKVQEHEKDEKKDKGGKKVRYIRRGVHEVTKSIRKGQKGLVLIACDIHPVDIIAHIPILCEEKNVYYGYLGSKKTLGTICKSKRPASVLMISFNDESLIKDKPFYSIYSKVISSIKKVHPYI</sequence>
<protein>
    <submittedName>
        <fullName evidence="4">HMG-like nuclear protein and pelota RNA binding domain-containing protein</fullName>
    </submittedName>
</protein>
<dbReference type="InterPro" id="IPR004038">
    <property type="entry name" value="Ribosomal_eL8/eL30/eS12/Gad45"/>
</dbReference>
<organism evidence="4 5">
    <name type="scientific">Cryptosporidium canis</name>
    <dbReference type="NCBI Taxonomy" id="195482"/>
    <lineage>
        <taxon>Eukaryota</taxon>
        <taxon>Sar</taxon>
        <taxon>Alveolata</taxon>
        <taxon>Apicomplexa</taxon>
        <taxon>Conoidasida</taxon>
        <taxon>Coccidia</taxon>
        <taxon>Eucoccidiorida</taxon>
        <taxon>Eimeriorina</taxon>
        <taxon>Cryptosporidiidae</taxon>
        <taxon>Cryptosporidium</taxon>
    </lineage>
</organism>
<keyword evidence="5" id="KW-1185">Reference proteome</keyword>
<dbReference type="SUPFAM" id="SSF55315">
    <property type="entry name" value="L30e-like"/>
    <property type="match status" value="1"/>
</dbReference>
<keyword evidence="2" id="KW-0687">Ribonucleoprotein</keyword>
<dbReference type="Pfam" id="PF01248">
    <property type="entry name" value="Ribosomal_L7Ae"/>
    <property type="match status" value="1"/>
</dbReference>
<dbReference type="EMBL" id="JAPCXB010000066">
    <property type="protein sequence ID" value="KAJ1610837.1"/>
    <property type="molecule type" value="Genomic_DNA"/>
</dbReference>
<evidence type="ECO:0000259" key="3">
    <source>
        <dbReference type="Pfam" id="PF01248"/>
    </source>
</evidence>
<feature type="domain" description="Ribosomal protein eL8/eL30/eS12/Gadd45" evidence="3">
    <location>
        <begin position="58"/>
        <end position="143"/>
    </location>
</feature>
<name>A0ABQ8P782_9CRYT</name>
<evidence type="ECO:0000256" key="1">
    <source>
        <dbReference type="ARBA" id="ARBA00007337"/>
    </source>
</evidence>
<evidence type="ECO:0000313" key="4">
    <source>
        <dbReference type="EMBL" id="KAJ1610837.1"/>
    </source>
</evidence>
<comment type="caution">
    <text evidence="4">The sequence shown here is derived from an EMBL/GenBank/DDBJ whole genome shotgun (WGS) entry which is preliminary data.</text>
</comment>
<reference evidence="4" key="1">
    <citation type="submission" date="2022-10" db="EMBL/GenBank/DDBJ databases">
        <title>Adaptive evolution leads to modifications in subtelomeric GC content in a zoonotic Cryptosporidium species.</title>
        <authorList>
            <person name="Li J."/>
            <person name="Feng Y."/>
            <person name="Xiao L."/>
        </authorList>
    </citation>
    <scope>NUCLEOTIDE SEQUENCE</scope>
    <source>
        <strain evidence="4">25894</strain>
    </source>
</reference>
<accession>A0ABQ8P782</accession>